<proteinExistence type="predicted"/>
<comment type="caution">
    <text evidence="3">The sequence shown here is derived from an EMBL/GenBank/DDBJ whole genome shotgun (WGS) entry which is preliminary data.</text>
</comment>
<evidence type="ECO:0000256" key="1">
    <source>
        <dbReference type="SAM" id="MobiDB-lite"/>
    </source>
</evidence>
<organism evidence="3 4">
    <name type="scientific">Eragrostis curvula</name>
    <name type="common">weeping love grass</name>
    <dbReference type="NCBI Taxonomy" id="38414"/>
    <lineage>
        <taxon>Eukaryota</taxon>
        <taxon>Viridiplantae</taxon>
        <taxon>Streptophyta</taxon>
        <taxon>Embryophyta</taxon>
        <taxon>Tracheophyta</taxon>
        <taxon>Spermatophyta</taxon>
        <taxon>Magnoliopsida</taxon>
        <taxon>Liliopsida</taxon>
        <taxon>Poales</taxon>
        <taxon>Poaceae</taxon>
        <taxon>PACMAD clade</taxon>
        <taxon>Chloridoideae</taxon>
        <taxon>Eragrostideae</taxon>
        <taxon>Eragrostidinae</taxon>
        <taxon>Eragrostis</taxon>
    </lineage>
</organism>
<dbReference type="AlphaFoldDB" id="A0A5J9SMV1"/>
<dbReference type="EMBL" id="RWGY01000611">
    <property type="protein sequence ID" value="TVU00305.1"/>
    <property type="molecule type" value="Genomic_DNA"/>
</dbReference>
<keyword evidence="4" id="KW-1185">Reference proteome</keyword>
<keyword evidence="2" id="KW-0732">Signal</keyword>
<protein>
    <submittedName>
        <fullName evidence="3">Uncharacterized protein</fullName>
    </submittedName>
</protein>
<feature type="non-terminal residue" evidence="3">
    <location>
        <position position="1"/>
    </location>
</feature>
<feature type="chain" id="PRO_5023909904" evidence="2">
    <location>
        <begin position="33"/>
        <end position="235"/>
    </location>
</feature>
<name>A0A5J9SMV1_9POAL</name>
<dbReference type="Gramene" id="TVU00305">
    <property type="protein sequence ID" value="TVU00305"/>
    <property type="gene ID" value="EJB05_54293"/>
</dbReference>
<dbReference type="Proteomes" id="UP000324897">
    <property type="component" value="Unassembled WGS sequence"/>
</dbReference>
<evidence type="ECO:0000313" key="4">
    <source>
        <dbReference type="Proteomes" id="UP000324897"/>
    </source>
</evidence>
<reference evidence="3 4" key="1">
    <citation type="journal article" date="2019" name="Sci. Rep.">
        <title>A high-quality genome of Eragrostis curvula grass provides insights into Poaceae evolution and supports new strategies to enhance forage quality.</title>
        <authorList>
            <person name="Carballo J."/>
            <person name="Santos B.A.C.M."/>
            <person name="Zappacosta D."/>
            <person name="Garbus I."/>
            <person name="Selva J.P."/>
            <person name="Gallo C.A."/>
            <person name="Diaz A."/>
            <person name="Albertini E."/>
            <person name="Caccamo M."/>
            <person name="Echenique V."/>
        </authorList>
    </citation>
    <scope>NUCLEOTIDE SEQUENCE [LARGE SCALE GENOMIC DNA]</scope>
    <source>
        <strain evidence="4">cv. Victoria</strain>
        <tissue evidence="3">Leaf</tissue>
    </source>
</reference>
<feature type="region of interest" description="Disordered" evidence="1">
    <location>
        <begin position="40"/>
        <end position="75"/>
    </location>
</feature>
<feature type="signal peptide" evidence="2">
    <location>
        <begin position="1"/>
        <end position="32"/>
    </location>
</feature>
<accession>A0A5J9SMV1</accession>
<evidence type="ECO:0000256" key="2">
    <source>
        <dbReference type="SAM" id="SignalP"/>
    </source>
</evidence>
<gene>
    <name evidence="3" type="ORF">EJB05_54293</name>
</gene>
<sequence length="235" mass="25729">MPRSHAGRSNGELHRLFLYFVLISFLWPLRRGSESSHELIPLPSQSRSGGWSAGQGPPPPGRRHAHPGRSGSKGTKATTAFSARLVFFAPGSGSRPQRAPSPVCKLLPLHLTPPVVRALLAPFADLVCFLGFLGHPPTRLDSSVDIGSELAIDGVMQDGTDAVHAATSSPNLKANWSPITVVLQSFMYPYNKYRHNSRSHPSTCLRFYGSITCTNWEKKANHRAWFTADCHRIGI</sequence>
<evidence type="ECO:0000313" key="3">
    <source>
        <dbReference type="EMBL" id="TVU00305.1"/>
    </source>
</evidence>